<keyword evidence="4" id="KW-1185">Reference proteome</keyword>
<dbReference type="EMBL" id="JAUIZM010000007">
    <property type="protein sequence ID" value="KAK1372844.1"/>
    <property type="molecule type" value="Genomic_DNA"/>
</dbReference>
<dbReference type="PANTHER" id="PTHR42881:SF2">
    <property type="entry name" value="PROLYL ENDOPEPTIDASE"/>
    <property type="match status" value="1"/>
</dbReference>
<dbReference type="InterPro" id="IPR023302">
    <property type="entry name" value="Pept_S9A_N"/>
</dbReference>
<gene>
    <name evidence="2" type="ORF">POM88_029033</name>
    <name evidence="3" type="ORF">POM88_029037</name>
</gene>
<dbReference type="Gene3D" id="2.130.10.120">
    <property type="entry name" value="Prolyl oligopeptidase, N-terminal domain"/>
    <property type="match status" value="1"/>
</dbReference>
<dbReference type="Proteomes" id="UP001237642">
    <property type="component" value="Unassembled WGS sequence"/>
</dbReference>
<reference evidence="2" key="1">
    <citation type="submission" date="2023-02" db="EMBL/GenBank/DDBJ databases">
        <title>Genome of toxic invasive species Heracleum sosnowskyi carries increased number of genes despite the absence of recent whole-genome duplications.</title>
        <authorList>
            <person name="Schelkunov M."/>
            <person name="Shtratnikova V."/>
            <person name="Makarenko M."/>
            <person name="Klepikova A."/>
            <person name="Omelchenko D."/>
            <person name="Novikova G."/>
            <person name="Obukhova E."/>
            <person name="Bogdanov V."/>
            <person name="Penin A."/>
            <person name="Logacheva M."/>
        </authorList>
    </citation>
    <scope>NUCLEOTIDE SEQUENCE</scope>
    <source>
        <strain evidence="2">Hsosn_3</strain>
        <tissue evidence="2">Leaf</tissue>
    </source>
</reference>
<feature type="domain" description="Peptidase S9A N-terminal" evidence="1">
    <location>
        <begin position="91"/>
        <end position="171"/>
    </location>
</feature>
<sequence>MFLKRSLPEQSSLKEFYAWIKLRLSKQWEFRKKEFTLILCYGYVVKLSDINWTNDSKGFCYCRLLDPKHLVRRYCVQLYYLHTSNLADNFDPYNGAITADDTWFFFPTIKEALGYKLAWVDLKEPTTWANVLDEAEKHALKSSIVVNGNRSIVSYMSDVKDVLLLRDLKNRLLLH</sequence>
<dbReference type="InterPro" id="IPR051167">
    <property type="entry name" value="Prolyl_oligopep/macrocyclase"/>
</dbReference>
<evidence type="ECO:0000313" key="2">
    <source>
        <dbReference type="EMBL" id="KAK1372840.1"/>
    </source>
</evidence>
<dbReference type="GO" id="GO:0005829">
    <property type="term" value="C:cytosol"/>
    <property type="evidence" value="ECO:0007669"/>
    <property type="project" value="TreeGrafter"/>
</dbReference>
<dbReference type="AlphaFoldDB" id="A0AAD8MEI2"/>
<dbReference type="PANTHER" id="PTHR42881">
    <property type="entry name" value="PROLYL ENDOPEPTIDASE"/>
    <property type="match status" value="1"/>
</dbReference>
<accession>A0AAD8MEI2</accession>
<dbReference type="GO" id="GO:0004252">
    <property type="term" value="F:serine-type endopeptidase activity"/>
    <property type="evidence" value="ECO:0007669"/>
    <property type="project" value="InterPro"/>
</dbReference>
<reference evidence="2" key="2">
    <citation type="submission" date="2023-05" db="EMBL/GenBank/DDBJ databases">
        <authorList>
            <person name="Schelkunov M.I."/>
        </authorList>
    </citation>
    <scope>NUCLEOTIDE SEQUENCE</scope>
    <source>
        <strain evidence="2">Hsosn_3</strain>
        <tissue evidence="2">Leaf</tissue>
    </source>
</reference>
<comment type="caution">
    <text evidence="2">The sequence shown here is derived from an EMBL/GenBank/DDBJ whole genome shotgun (WGS) entry which is preliminary data.</text>
</comment>
<dbReference type="GO" id="GO:0070012">
    <property type="term" value="F:oligopeptidase activity"/>
    <property type="evidence" value="ECO:0007669"/>
    <property type="project" value="TreeGrafter"/>
</dbReference>
<proteinExistence type="predicted"/>
<evidence type="ECO:0000313" key="3">
    <source>
        <dbReference type="EMBL" id="KAK1372844.1"/>
    </source>
</evidence>
<dbReference type="SUPFAM" id="SSF50993">
    <property type="entry name" value="Peptidase/esterase 'gauge' domain"/>
    <property type="match status" value="1"/>
</dbReference>
<name>A0AAD8MEI2_9APIA</name>
<protein>
    <recommendedName>
        <fullName evidence="1">Peptidase S9A N-terminal domain-containing protein</fullName>
    </recommendedName>
</protein>
<organism evidence="2 4">
    <name type="scientific">Heracleum sosnowskyi</name>
    <dbReference type="NCBI Taxonomy" id="360622"/>
    <lineage>
        <taxon>Eukaryota</taxon>
        <taxon>Viridiplantae</taxon>
        <taxon>Streptophyta</taxon>
        <taxon>Embryophyta</taxon>
        <taxon>Tracheophyta</taxon>
        <taxon>Spermatophyta</taxon>
        <taxon>Magnoliopsida</taxon>
        <taxon>eudicotyledons</taxon>
        <taxon>Gunneridae</taxon>
        <taxon>Pentapetalae</taxon>
        <taxon>asterids</taxon>
        <taxon>campanulids</taxon>
        <taxon>Apiales</taxon>
        <taxon>Apiaceae</taxon>
        <taxon>Apioideae</taxon>
        <taxon>apioid superclade</taxon>
        <taxon>Tordylieae</taxon>
        <taxon>Tordyliinae</taxon>
        <taxon>Heracleum</taxon>
    </lineage>
</organism>
<evidence type="ECO:0000313" key="4">
    <source>
        <dbReference type="Proteomes" id="UP001237642"/>
    </source>
</evidence>
<dbReference type="Pfam" id="PF02897">
    <property type="entry name" value="Peptidase_S9_N"/>
    <property type="match status" value="1"/>
</dbReference>
<evidence type="ECO:0000259" key="1">
    <source>
        <dbReference type="Pfam" id="PF02897"/>
    </source>
</evidence>
<dbReference type="EMBL" id="JAUIZM010000007">
    <property type="protein sequence ID" value="KAK1372840.1"/>
    <property type="molecule type" value="Genomic_DNA"/>
</dbReference>